<organism evidence="2 3">
    <name type="scientific">Candidatus Giovannonibacteria bacterium RIFCSPHIGHO2_01_FULL_45_23</name>
    <dbReference type="NCBI Taxonomy" id="1798325"/>
    <lineage>
        <taxon>Bacteria</taxon>
        <taxon>Candidatus Giovannoniibacteriota</taxon>
    </lineage>
</organism>
<dbReference type="STRING" id="1798325.A2834_01390"/>
<feature type="region of interest" description="Disordered" evidence="1">
    <location>
        <begin position="1"/>
        <end position="22"/>
    </location>
</feature>
<name>A0A1F5VJ80_9BACT</name>
<dbReference type="EMBL" id="MFHD01000002">
    <property type="protein sequence ID" value="OGF63482.1"/>
    <property type="molecule type" value="Genomic_DNA"/>
</dbReference>
<proteinExistence type="predicted"/>
<reference evidence="2 3" key="1">
    <citation type="journal article" date="2016" name="Nat. Commun.">
        <title>Thousands of microbial genomes shed light on interconnected biogeochemical processes in an aquifer system.</title>
        <authorList>
            <person name="Anantharaman K."/>
            <person name="Brown C.T."/>
            <person name="Hug L.A."/>
            <person name="Sharon I."/>
            <person name="Castelle C.J."/>
            <person name="Probst A.J."/>
            <person name="Thomas B.C."/>
            <person name="Singh A."/>
            <person name="Wilkins M.J."/>
            <person name="Karaoz U."/>
            <person name="Brodie E.L."/>
            <person name="Williams K.H."/>
            <person name="Hubbard S.S."/>
            <person name="Banfield J.F."/>
        </authorList>
    </citation>
    <scope>NUCLEOTIDE SEQUENCE [LARGE SCALE GENOMIC DNA]</scope>
</reference>
<evidence type="ECO:0000313" key="2">
    <source>
        <dbReference type="EMBL" id="OGF63482.1"/>
    </source>
</evidence>
<evidence type="ECO:0000313" key="3">
    <source>
        <dbReference type="Proteomes" id="UP000179251"/>
    </source>
</evidence>
<gene>
    <name evidence="2" type="ORF">A2834_01390</name>
</gene>
<protein>
    <submittedName>
        <fullName evidence="2">Uncharacterized protein</fullName>
    </submittedName>
</protein>
<comment type="caution">
    <text evidence="2">The sequence shown here is derived from an EMBL/GenBank/DDBJ whole genome shotgun (WGS) entry which is preliminary data.</text>
</comment>
<accession>A0A1F5VJ80</accession>
<sequence>MPEKPPQNLENIGEPKTPESELSPEVLEKVMAKVQDVNEKNTAVHSIRQHKVANKKEFTARLDDLKKILQEGLLGQPYREKDTITKKEWAEYARKRGDAFVFFNKVGYDIDKLEDSDWIAGQHENPLAIIFNVEQFKSNEESEADYTRNTEPFKTKTYGINSEGRIIYKADPEPSDRKRTVVPFPEMGYALTFRVAPRFFNGIVLRADRERTDEELAKIKSKNREKRLHENIERGLSADEASRYYKTTSQFYDADISDLRKRYKYIEQADEEAIQKRVGDIVSIMRNANPENEKLFLPIYDIRGNLWWPKKMSHEEVKKFVEERDKNKKEK</sequence>
<dbReference type="Proteomes" id="UP000179251">
    <property type="component" value="Unassembled WGS sequence"/>
</dbReference>
<evidence type="ECO:0000256" key="1">
    <source>
        <dbReference type="SAM" id="MobiDB-lite"/>
    </source>
</evidence>
<dbReference type="AlphaFoldDB" id="A0A1F5VJ80"/>